<name>G4TTR8_SERID</name>
<keyword evidence="3" id="KW-1185">Reference proteome</keyword>
<dbReference type="AlphaFoldDB" id="G4TTR8"/>
<feature type="region of interest" description="Disordered" evidence="1">
    <location>
        <begin position="32"/>
        <end position="65"/>
    </location>
</feature>
<dbReference type="Proteomes" id="UP000007148">
    <property type="component" value="Unassembled WGS sequence"/>
</dbReference>
<organism evidence="2 3">
    <name type="scientific">Serendipita indica (strain DSM 11827)</name>
    <name type="common">Root endophyte fungus</name>
    <name type="synonym">Piriformospora indica</name>
    <dbReference type="NCBI Taxonomy" id="1109443"/>
    <lineage>
        <taxon>Eukaryota</taxon>
        <taxon>Fungi</taxon>
        <taxon>Dikarya</taxon>
        <taxon>Basidiomycota</taxon>
        <taxon>Agaricomycotina</taxon>
        <taxon>Agaricomycetes</taxon>
        <taxon>Sebacinales</taxon>
        <taxon>Serendipitaceae</taxon>
        <taxon>Serendipita</taxon>
    </lineage>
</organism>
<reference evidence="2 3" key="1">
    <citation type="journal article" date="2011" name="PLoS Pathog.">
        <title>Endophytic Life Strategies Decoded by Genome and Transcriptome Analyses of the Mutualistic Root Symbiont Piriformospora indica.</title>
        <authorList>
            <person name="Zuccaro A."/>
            <person name="Lahrmann U."/>
            <person name="Guldener U."/>
            <person name="Langen G."/>
            <person name="Pfiffi S."/>
            <person name="Biedenkopf D."/>
            <person name="Wong P."/>
            <person name="Samans B."/>
            <person name="Grimm C."/>
            <person name="Basiewicz M."/>
            <person name="Murat C."/>
            <person name="Martin F."/>
            <person name="Kogel K.H."/>
        </authorList>
    </citation>
    <scope>NUCLEOTIDE SEQUENCE [LARGE SCALE GENOMIC DNA]</scope>
    <source>
        <strain evidence="2 3">DSM 11827</strain>
    </source>
</reference>
<gene>
    <name evidence="2" type="ORF">PIIN_08671</name>
</gene>
<proteinExistence type="predicted"/>
<dbReference type="InParanoid" id="G4TTR8"/>
<dbReference type="EMBL" id="CAFZ01000346">
    <property type="protein sequence ID" value="CCA74711.1"/>
    <property type="molecule type" value="Genomic_DNA"/>
</dbReference>
<protein>
    <submittedName>
        <fullName evidence="2">Uncharacterized protein</fullName>
    </submittedName>
</protein>
<sequence>MGHAYSCPATIFRSRQSPAQVLAGLQTHAFSGPDIDSLEDEPAEPCSGKGRRPSLNNRSNSTGSYLSSLSRQLLGSLPPPPSAPLISHPKNFSKEIEIKCTAISGCRGIRTSRWSGREWHISSFQASVIRPRDISVTSMFVKGVSSILLSLRFLHGVLGATITTSAVITDPTAIPPCTQPTFGGFELYAQRTDTKANYPRKATGR</sequence>
<evidence type="ECO:0000256" key="1">
    <source>
        <dbReference type="SAM" id="MobiDB-lite"/>
    </source>
</evidence>
<accession>G4TTR8</accession>
<dbReference type="HOGENOM" id="CLU_1337962_0_0_1"/>
<comment type="caution">
    <text evidence="2">The sequence shown here is derived from an EMBL/GenBank/DDBJ whole genome shotgun (WGS) entry which is preliminary data.</text>
</comment>
<evidence type="ECO:0000313" key="2">
    <source>
        <dbReference type="EMBL" id="CCA74711.1"/>
    </source>
</evidence>
<evidence type="ECO:0000313" key="3">
    <source>
        <dbReference type="Proteomes" id="UP000007148"/>
    </source>
</evidence>